<dbReference type="RefSeq" id="WP_265355813.1">
    <property type="nucleotide sequence ID" value="NZ_JAMQPS010000001.1"/>
</dbReference>
<dbReference type="EMBL" id="JAMQQD010000001">
    <property type="protein sequence ID" value="MCW7514322.1"/>
    <property type="molecule type" value="Genomic_DNA"/>
</dbReference>
<organism evidence="1 2">
    <name type="scientific">Leptospira levettii</name>
    <dbReference type="NCBI Taxonomy" id="2023178"/>
    <lineage>
        <taxon>Bacteria</taxon>
        <taxon>Pseudomonadati</taxon>
        <taxon>Spirochaetota</taxon>
        <taxon>Spirochaetia</taxon>
        <taxon>Leptospirales</taxon>
        <taxon>Leptospiraceae</taxon>
        <taxon>Leptospira</taxon>
    </lineage>
</organism>
<dbReference type="AlphaFoldDB" id="A0AAW5V5T4"/>
<name>A0AAW5V5T4_9LEPT</name>
<reference evidence="1" key="1">
    <citation type="submission" date="2022-06" db="EMBL/GenBank/DDBJ databases">
        <title>Leptospira isolates from biofilms formed at urban environments.</title>
        <authorList>
            <person name="Ribeiro P.S."/>
            <person name="Sousa T."/>
            <person name="Carvalho N."/>
            <person name="Aburjaile F."/>
            <person name="Neves F."/>
            <person name="Oliveira D."/>
            <person name="Blanco L."/>
            <person name="Lima J."/>
            <person name="Costa F."/>
            <person name="Brenig B."/>
            <person name="Soares S."/>
            <person name="Ramos R."/>
            <person name="Goes-Neto A."/>
            <person name="Matiuzzi M."/>
            <person name="Azevedo V."/>
            <person name="Ristow P."/>
        </authorList>
    </citation>
    <scope>NUCLEOTIDE SEQUENCE</scope>
    <source>
        <strain evidence="1">VSF7</strain>
    </source>
</reference>
<gene>
    <name evidence="1" type="ORF">ND810_04075</name>
</gene>
<accession>A0AAW5V5T4</accession>
<dbReference type="Proteomes" id="UP001209694">
    <property type="component" value="Unassembled WGS sequence"/>
</dbReference>
<evidence type="ECO:0000313" key="2">
    <source>
        <dbReference type="Proteomes" id="UP001209694"/>
    </source>
</evidence>
<sequence>MKNILVIVFIALLSIKCNFKNENKITWEETFTYQDPPFYTFVDNAKTCKKKGPIYCKELAWNIANANSFENLQGEYTFQSNKSFNEPYYDLKIDSNGNLFYSNLEQTGKITRDSHGIINAKLLCEGDLNENKVNLTNLKVNKISCVMLGQSDAERGIIFKMQISLNGESGCYFERYIEDNTFCEFDYELRIK</sequence>
<evidence type="ECO:0008006" key="3">
    <source>
        <dbReference type="Google" id="ProtNLM"/>
    </source>
</evidence>
<proteinExistence type="predicted"/>
<protein>
    <recommendedName>
        <fullName evidence="3">Lipoprotein</fullName>
    </recommendedName>
</protein>
<comment type="caution">
    <text evidence="1">The sequence shown here is derived from an EMBL/GenBank/DDBJ whole genome shotgun (WGS) entry which is preliminary data.</text>
</comment>
<evidence type="ECO:0000313" key="1">
    <source>
        <dbReference type="EMBL" id="MCW7514322.1"/>
    </source>
</evidence>